<name>A0ABU6KVP3_ENTAS</name>
<organism evidence="1 2">
    <name type="scientific">Enterobacter asburiae</name>
    <dbReference type="NCBI Taxonomy" id="61645"/>
    <lineage>
        <taxon>Bacteria</taxon>
        <taxon>Pseudomonadati</taxon>
        <taxon>Pseudomonadota</taxon>
        <taxon>Gammaproteobacteria</taxon>
        <taxon>Enterobacterales</taxon>
        <taxon>Enterobacteriaceae</taxon>
        <taxon>Enterobacter</taxon>
        <taxon>Enterobacter cloacae complex</taxon>
    </lineage>
</organism>
<keyword evidence="2" id="KW-1185">Reference proteome</keyword>
<dbReference type="EMBL" id="JARTQQ020000001">
    <property type="protein sequence ID" value="MEC5729961.1"/>
    <property type="molecule type" value="Genomic_DNA"/>
</dbReference>
<evidence type="ECO:0000313" key="1">
    <source>
        <dbReference type="EMBL" id="MEC5729961.1"/>
    </source>
</evidence>
<accession>A0ABU6KVP3</accession>
<dbReference type="Proteomes" id="UP001175344">
    <property type="component" value="Unassembled WGS sequence"/>
</dbReference>
<comment type="caution">
    <text evidence="1">The sequence shown here is derived from an EMBL/GenBank/DDBJ whole genome shotgun (WGS) entry which is preliminary data.</text>
</comment>
<protein>
    <submittedName>
        <fullName evidence="1">Uncharacterized protein</fullName>
    </submittedName>
</protein>
<dbReference type="RefSeq" id="WP_256127148.1">
    <property type="nucleotide sequence ID" value="NZ_BLWZ01000073.1"/>
</dbReference>
<proteinExistence type="predicted"/>
<sequence length="42" mass="4438">MMIDALWPDFGMISGDVVVGVIGYGAYHGAKWVADQVGGLIK</sequence>
<reference evidence="1 2" key="1">
    <citation type="journal article" date="2023" name="Nat. Commun.">
        <title>Genomic dissection of endemic carbapenem resistance reveals metallo-beta-lactamase dissemination through clonal, plasmid and integron transfer.</title>
        <authorList>
            <person name="Macesic N."/>
            <person name="Hawkey J."/>
            <person name="Vezina B."/>
            <person name="Wisniewski J.A."/>
            <person name="Cottingham H."/>
            <person name="Blakeway L.V."/>
            <person name="Harshegyi T."/>
            <person name="Pragastis K."/>
            <person name="Badoordeen G.Z."/>
            <person name="Dennison A."/>
            <person name="Spelman D.W."/>
            <person name="Jenney A.W.J."/>
            <person name="Peleg A.Y."/>
        </authorList>
    </citation>
    <scope>NUCLEOTIDE SEQUENCE [LARGE SCALE GENOMIC DNA]</scope>
    <source>
        <strain evidence="1 2">CPO239</strain>
    </source>
</reference>
<gene>
    <name evidence="1" type="ORF">QAA55_016265</name>
</gene>
<evidence type="ECO:0000313" key="2">
    <source>
        <dbReference type="Proteomes" id="UP001175344"/>
    </source>
</evidence>